<protein>
    <recommendedName>
        <fullName evidence="4">Asp23/Gls24 family envelope stress response protein</fullName>
    </recommendedName>
</protein>
<sequence>MTTDREPAATAVSTGQELADAVAAAVLAVPGVARLHSGALGEAATYLPGRRVPGVRIRPGGVEVHVVVDRAVMDWRVPLPEVAEHVHRAVAALVPARVHVYIDDLATEPSPMIPSPDRPGPAGTIRTHLE</sequence>
<dbReference type="Proteomes" id="UP000314616">
    <property type="component" value="Chromosome"/>
</dbReference>
<organism evidence="2 3">
    <name type="scientific">Georgenia yuyongxinii</name>
    <dbReference type="NCBI Taxonomy" id="2589797"/>
    <lineage>
        <taxon>Bacteria</taxon>
        <taxon>Bacillati</taxon>
        <taxon>Actinomycetota</taxon>
        <taxon>Actinomycetes</taxon>
        <taxon>Micrococcales</taxon>
        <taxon>Bogoriellaceae</taxon>
        <taxon>Georgenia</taxon>
    </lineage>
</organism>
<feature type="region of interest" description="Disordered" evidence="1">
    <location>
        <begin position="108"/>
        <end position="130"/>
    </location>
</feature>
<evidence type="ECO:0008006" key="4">
    <source>
        <dbReference type="Google" id="ProtNLM"/>
    </source>
</evidence>
<evidence type="ECO:0000313" key="2">
    <source>
        <dbReference type="EMBL" id="QDC23817.1"/>
    </source>
</evidence>
<proteinExistence type="predicted"/>
<dbReference type="AlphaFoldDB" id="A0A5B8C143"/>
<reference evidence="2 3" key="1">
    <citation type="submission" date="2019-05" db="EMBL/GenBank/DDBJ databases">
        <title>Georgenia *** sp. nov., and Georgenia *** sp. nov., isolated from the intestinal contents of plateau pika (Ochotona curzoniae) in the Qinghai-Tibet plateau of China.</title>
        <authorList>
            <person name="Tian Z."/>
        </authorList>
    </citation>
    <scope>NUCLEOTIDE SEQUENCE [LARGE SCALE GENOMIC DNA]</scope>
    <source>
        <strain evidence="2 3">Z443</strain>
    </source>
</reference>
<accession>A0A5B8C143</accession>
<dbReference type="RefSeq" id="WP_139927259.1">
    <property type="nucleotide sequence ID" value="NZ_CP040915.1"/>
</dbReference>
<evidence type="ECO:0000256" key="1">
    <source>
        <dbReference type="SAM" id="MobiDB-lite"/>
    </source>
</evidence>
<dbReference type="KEGG" id="gyu:FE374_03485"/>
<name>A0A5B8C143_9MICO</name>
<evidence type="ECO:0000313" key="3">
    <source>
        <dbReference type="Proteomes" id="UP000314616"/>
    </source>
</evidence>
<gene>
    <name evidence="2" type="ORF">FE374_03485</name>
</gene>
<dbReference type="EMBL" id="CP040915">
    <property type="protein sequence ID" value="QDC23817.1"/>
    <property type="molecule type" value="Genomic_DNA"/>
</dbReference>